<gene>
    <name evidence="2" type="primary">rrf</name>
    <name evidence="2" type="ORF">TUM4438_06030</name>
</gene>
<protein>
    <submittedName>
        <fullName evidence="2">Ribosome recycling factor Rrf</fullName>
    </submittedName>
</protein>
<evidence type="ECO:0000313" key="3">
    <source>
        <dbReference type="Proteomes" id="UP000887104"/>
    </source>
</evidence>
<dbReference type="EMBL" id="BPEY01000006">
    <property type="protein sequence ID" value="GIU41529.1"/>
    <property type="molecule type" value="Genomic_DNA"/>
</dbReference>
<organism evidence="2 3">
    <name type="scientific">Shewanella sairae</name>
    <dbReference type="NCBI Taxonomy" id="190310"/>
    <lineage>
        <taxon>Bacteria</taxon>
        <taxon>Pseudomonadati</taxon>
        <taxon>Pseudomonadota</taxon>
        <taxon>Gammaproteobacteria</taxon>
        <taxon>Alteromonadales</taxon>
        <taxon>Shewanellaceae</taxon>
        <taxon>Shewanella</taxon>
    </lineage>
</organism>
<dbReference type="Pfam" id="PF12614">
    <property type="entry name" value="RRF_GI"/>
    <property type="match status" value="1"/>
</dbReference>
<dbReference type="RefSeq" id="WP_220779236.1">
    <property type="nucleotide sequence ID" value="NZ_BPEY01000006.1"/>
</dbReference>
<dbReference type="InterPro" id="IPR022253">
    <property type="entry name" value="Ribosome_recyc_fac_bac"/>
</dbReference>
<keyword evidence="1" id="KW-0175">Coiled coil</keyword>
<name>A0ABQ4P1W7_9GAMM</name>
<evidence type="ECO:0000256" key="1">
    <source>
        <dbReference type="SAM" id="Coils"/>
    </source>
</evidence>
<reference evidence="2" key="1">
    <citation type="submission" date="2021-05" db="EMBL/GenBank/DDBJ databases">
        <title>Molecular characterization for Shewanella algae harboring chromosomal blaOXA-55-like strains isolated from clinical and environment sample.</title>
        <authorList>
            <person name="Ohama Y."/>
            <person name="Aoki K."/>
            <person name="Harada S."/>
            <person name="Moriya K."/>
            <person name="Ishii Y."/>
            <person name="Tateda K."/>
        </authorList>
    </citation>
    <scope>NUCLEOTIDE SEQUENCE</scope>
    <source>
        <strain evidence="2">JCM 11563</strain>
    </source>
</reference>
<proteinExistence type="predicted"/>
<dbReference type="Proteomes" id="UP000887104">
    <property type="component" value="Unassembled WGS sequence"/>
</dbReference>
<accession>A0ABQ4P1W7</accession>
<keyword evidence="3" id="KW-1185">Reference proteome</keyword>
<sequence>MTHSSKTGDITIALPSLIHRIGRESVKQAQDLATKCHCELKRIRRSRNWGITGEALQVQSFNQQLKTMQLSVASSEFAYLIKKLDAGLLKHADKLESLEDKLARLIRHEPNITLAELAHLTDCTMAEARTARFNVDVC</sequence>
<feature type="coiled-coil region" evidence="1">
    <location>
        <begin position="81"/>
        <end position="108"/>
    </location>
</feature>
<evidence type="ECO:0000313" key="2">
    <source>
        <dbReference type="EMBL" id="GIU41529.1"/>
    </source>
</evidence>
<comment type="caution">
    <text evidence="2">The sequence shown here is derived from an EMBL/GenBank/DDBJ whole genome shotgun (WGS) entry which is preliminary data.</text>
</comment>